<sequence>MGKFLIAPHMRLQEFVAHEKGYFSDEGLDYEFRSGKRSVSSIKTAEEISPDLRSGAYQSFEGQGRGCSISSACHWTVNMAASAGHGRVWGEAYSVSPSGIYVPPDSSIKRPEDLANVPITVGYQSGSHYSTIQALEAFLTRDQIKLHFGGMLFQRLELLVDGEVPAGNAFGGPLYLLEQLGFRKIIDTTFMVAAMVEEDVDPADVRKCYRALKRAQADIDLRPELHTHYYKKIFPERFHEIMDTRTFGPGERIVFQPYSKEMFDTTHEWVEDWEIFPEGKGGTAAYEKSVVVSDL</sequence>
<dbReference type="SUPFAM" id="SSF53850">
    <property type="entry name" value="Periplasmic binding protein-like II"/>
    <property type="match status" value="1"/>
</dbReference>
<reference evidence="1" key="1">
    <citation type="submission" date="2018-05" db="EMBL/GenBank/DDBJ databases">
        <authorList>
            <person name="Lanie J.A."/>
            <person name="Ng W.-L."/>
            <person name="Kazmierczak K.M."/>
            <person name="Andrzejewski T.M."/>
            <person name="Davidsen T.M."/>
            <person name="Wayne K.J."/>
            <person name="Tettelin H."/>
            <person name="Glass J.I."/>
            <person name="Rusch D."/>
            <person name="Podicherti R."/>
            <person name="Tsui H.-C.T."/>
            <person name="Winkler M.E."/>
        </authorList>
    </citation>
    <scope>NUCLEOTIDE SEQUENCE</scope>
</reference>
<organism evidence="1">
    <name type="scientific">marine metagenome</name>
    <dbReference type="NCBI Taxonomy" id="408172"/>
    <lineage>
        <taxon>unclassified sequences</taxon>
        <taxon>metagenomes</taxon>
        <taxon>ecological metagenomes</taxon>
    </lineage>
</organism>
<proteinExistence type="predicted"/>
<dbReference type="AlphaFoldDB" id="A0A381Q3B1"/>
<dbReference type="EMBL" id="UINC01001151">
    <property type="protein sequence ID" value="SUZ72607.1"/>
    <property type="molecule type" value="Genomic_DNA"/>
</dbReference>
<name>A0A381Q3B1_9ZZZZ</name>
<protein>
    <recommendedName>
        <fullName evidence="2">SsuA/THI5-like domain-containing protein</fullName>
    </recommendedName>
</protein>
<evidence type="ECO:0000313" key="1">
    <source>
        <dbReference type="EMBL" id="SUZ72607.1"/>
    </source>
</evidence>
<evidence type="ECO:0008006" key="2">
    <source>
        <dbReference type="Google" id="ProtNLM"/>
    </source>
</evidence>
<accession>A0A381Q3B1</accession>
<gene>
    <name evidence="1" type="ORF">METZ01_LOCUS25461</name>
</gene>
<dbReference type="Gene3D" id="3.40.190.10">
    <property type="entry name" value="Periplasmic binding protein-like II"/>
    <property type="match status" value="2"/>
</dbReference>